<reference evidence="4" key="2">
    <citation type="submission" date="2017-02" db="EMBL/GenBank/DDBJ databases">
        <title>Sunflower complete genome.</title>
        <authorList>
            <person name="Langlade N."/>
            <person name="Munos S."/>
        </authorList>
    </citation>
    <scope>NUCLEOTIDE SEQUENCE [LARGE SCALE GENOMIC DNA]</scope>
    <source>
        <tissue evidence="4">Leaves</tissue>
    </source>
</reference>
<dbReference type="Gramene" id="mRNA:HanXRQr2_Chr01g0022091">
    <property type="protein sequence ID" value="mRNA:HanXRQr2_Chr01g0022091"/>
    <property type="gene ID" value="HanXRQr2_Chr01g0022091"/>
</dbReference>
<sequence>MGSKDPLLIQTIIPLKMNAHKVKGLLKGLRYISQVFEEEKKQEIQIGGPTDVKHVAHFGCDGQAQESPSWMKGFGTPAASSNGSEASSQDGPDWVSEDAGQKMSRRERRHRRHRSVENAPDPDSQTKSRQPRRHHTRGAEGRRAENESLPELPKRNRRKKPQDDVNSQASARSDAEK</sequence>
<evidence type="ECO:0000313" key="3">
    <source>
        <dbReference type="EMBL" id="KAF5822057.1"/>
    </source>
</evidence>
<dbReference type="PANTHER" id="PTHR46325">
    <property type="entry name" value="CRIB DOMAIN-CONTAINING PROTEIN RIC8"/>
    <property type="match status" value="1"/>
</dbReference>
<accession>A0A251TLR8</accession>
<dbReference type="InParanoid" id="A0A251TLR8"/>
<feature type="domain" description="CRIB" evidence="2">
    <location>
        <begin position="46"/>
        <end position="59"/>
    </location>
</feature>
<keyword evidence="5" id="KW-1185">Reference proteome</keyword>
<organism evidence="4 5">
    <name type="scientific">Helianthus annuus</name>
    <name type="common">Common sunflower</name>
    <dbReference type="NCBI Taxonomy" id="4232"/>
    <lineage>
        <taxon>Eukaryota</taxon>
        <taxon>Viridiplantae</taxon>
        <taxon>Streptophyta</taxon>
        <taxon>Embryophyta</taxon>
        <taxon>Tracheophyta</taxon>
        <taxon>Spermatophyta</taxon>
        <taxon>Magnoliopsida</taxon>
        <taxon>eudicotyledons</taxon>
        <taxon>Gunneridae</taxon>
        <taxon>Pentapetalae</taxon>
        <taxon>asterids</taxon>
        <taxon>campanulids</taxon>
        <taxon>Asterales</taxon>
        <taxon>Asteraceae</taxon>
        <taxon>Asteroideae</taxon>
        <taxon>Heliantheae alliance</taxon>
        <taxon>Heliantheae</taxon>
        <taxon>Helianthus</taxon>
    </lineage>
</organism>
<evidence type="ECO:0000313" key="5">
    <source>
        <dbReference type="Proteomes" id="UP000215914"/>
    </source>
</evidence>
<evidence type="ECO:0000256" key="1">
    <source>
        <dbReference type="SAM" id="MobiDB-lite"/>
    </source>
</evidence>
<feature type="compositionally biased region" description="Basic residues" evidence="1">
    <location>
        <begin position="103"/>
        <end position="114"/>
    </location>
</feature>
<dbReference type="PROSITE" id="PS50108">
    <property type="entry name" value="CRIB"/>
    <property type="match status" value="1"/>
</dbReference>
<dbReference type="EMBL" id="MNCJ02000316">
    <property type="protein sequence ID" value="KAF5822057.1"/>
    <property type="molecule type" value="Genomic_DNA"/>
</dbReference>
<evidence type="ECO:0000313" key="4">
    <source>
        <dbReference type="EMBL" id="OTG12030.1"/>
    </source>
</evidence>
<dbReference type="EMBL" id="CM007899">
    <property type="protein sequence ID" value="OTG12030.1"/>
    <property type="molecule type" value="Genomic_DNA"/>
</dbReference>
<reference evidence="3" key="3">
    <citation type="submission" date="2020-06" db="EMBL/GenBank/DDBJ databases">
        <title>Helianthus annuus Genome sequencing and assembly Release 2.</title>
        <authorList>
            <person name="Gouzy J."/>
            <person name="Langlade N."/>
            <person name="Munos S."/>
        </authorList>
    </citation>
    <scope>NUCLEOTIDE SEQUENCE</scope>
    <source>
        <tissue evidence="3">Leaves</tissue>
    </source>
</reference>
<dbReference type="Proteomes" id="UP000215914">
    <property type="component" value="Chromosome 10"/>
</dbReference>
<feature type="region of interest" description="Disordered" evidence="1">
    <location>
        <begin position="59"/>
        <end position="177"/>
    </location>
</feature>
<protein>
    <submittedName>
        <fullName evidence="3 4">CRIB domain-containing protein</fullName>
    </submittedName>
</protein>
<evidence type="ECO:0000259" key="2">
    <source>
        <dbReference type="PROSITE" id="PS50108"/>
    </source>
</evidence>
<proteinExistence type="predicted"/>
<dbReference type="PANTHER" id="PTHR46325:SF48">
    <property type="entry name" value="CRIB DOMAIN-CONTAINING PROTEIN"/>
    <property type="match status" value="1"/>
</dbReference>
<dbReference type="AlphaFoldDB" id="A0A251TLR8"/>
<gene>
    <name evidence="4" type="ORF">HannXRQ_Chr10g0305281</name>
    <name evidence="3" type="ORF">HanXRQr2_Chr01g0022091</name>
</gene>
<feature type="compositionally biased region" description="Basic and acidic residues" evidence="1">
    <location>
        <begin position="137"/>
        <end position="146"/>
    </location>
</feature>
<reference evidence="3 5" key="1">
    <citation type="journal article" date="2017" name="Nature">
        <title>The sunflower genome provides insights into oil metabolism, flowering and Asterid evolution.</title>
        <authorList>
            <person name="Badouin H."/>
            <person name="Gouzy J."/>
            <person name="Grassa C.J."/>
            <person name="Murat F."/>
            <person name="Staton S.E."/>
            <person name="Cottret L."/>
            <person name="Lelandais-Briere C."/>
            <person name="Owens G.L."/>
            <person name="Carrere S."/>
            <person name="Mayjonade B."/>
            <person name="Legrand L."/>
            <person name="Gill N."/>
            <person name="Kane N.C."/>
            <person name="Bowers J.E."/>
            <person name="Hubner S."/>
            <person name="Bellec A."/>
            <person name="Berard A."/>
            <person name="Berges H."/>
            <person name="Blanchet N."/>
            <person name="Boniface M.C."/>
            <person name="Brunel D."/>
            <person name="Catrice O."/>
            <person name="Chaidir N."/>
            <person name="Claudel C."/>
            <person name="Donnadieu C."/>
            <person name="Faraut T."/>
            <person name="Fievet G."/>
            <person name="Helmstetter N."/>
            <person name="King M."/>
            <person name="Knapp S.J."/>
            <person name="Lai Z."/>
            <person name="Le Paslier M.C."/>
            <person name="Lippi Y."/>
            <person name="Lorenzon L."/>
            <person name="Mandel J.R."/>
            <person name="Marage G."/>
            <person name="Marchand G."/>
            <person name="Marquand E."/>
            <person name="Bret-Mestries E."/>
            <person name="Morien E."/>
            <person name="Nambeesan S."/>
            <person name="Nguyen T."/>
            <person name="Pegot-Espagnet P."/>
            <person name="Pouilly N."/>
            <person name="Raftis F."/>
            <person name="Sallet E."/>
            <person name="Schiex T."/>
            <person name="Thomas J."/>
            <person name="Vandecasteele C."/>
            <person name="Vares D."/>
            <person name="Vear F."/>
            <person name="Vautrin S."/>
            <person name="Crespi M."/>
            <person name="Mangin B."/>
            <person name="Burke J.M."/>
            <person name="Salse J."/>
            <person name="Munos S."/>
            <person name="Vincourt P."/>
            <person name="Rieseberg L.H."/>
            <person name="Langlade N.B."/>
        </authorList>
    </citation>
    <scope>NUCLEOTIDE SEQUENCE [LARGE SCALE GENOMIC DNA]</scope>
    <source>
        <strain evidence="5">cv. SF193</strain>
        <tissue evidence="3">Leaves</tissue>
    </source>
</reference>
<feature type="compositionally biased region" description="Polar residues" evidence="1">
    <location>
        <begin position="78"/>
        <end position="90"/>
    </location>
</feature>
<dbReference type="OrthoDB" id="4206278at2759"/>
<dbReference type="InterPro" id="IPR000095">
    <property type="entry name" value="CRIB_dom"/>
</dbReference>
<name>A0A251TLR8_HELAN</name>